<evidence type="ECO:0000259" key="1">
    <source>
        <dbReference type="PROSITE" id="PS51767"/>
    </source>
</evidence>
<dbReference type="AlphaFoldDB" id="A0A816GAE4"/>
<accession>A0A816GAE4</accession>
<proteinExistence type="predicted"/>
<dbReference type="PROSITE" id="PS51767">
    <property type="entry name" value="PEPTIDASE_A1"/>
    <property type="match status" value="1"/>
</dbReference>
<evidence type="ECO:0000313" key="2">
    <source>
        <dbReference type="EMBL" id="CAF1671642.1"/>
    </source>
</evidence>
<evidence type="ECO:0000313" key="3">
    <source>
        <dbReference type="Proteomes" id="UP000663828"/>
    </source>
</evidence>
<feature type="domain" description="Peptidase A1" evidence="1">
    <location>
        <begin position="1"/>
        <end position="21"/>
    </location>
</feature>
<name>A0A816GAE4_ADIRI</name>
<sequence length="110" mass="11931">DYFLYWYYAIFDINNNRVGFAKSASYNWTPTADSSLFLGTATATTAGTTTTATATKAVTTTTTITTSHSPMSAVPTTTEQKTATQGGNSVFRASDILWIFVVVAILRSYF</sequence>
<dbReference type="InterPro" id="IPR033121">
    <property type="entry name" value="PEPTIDASE_A1"/>
</dbReference>
<dbReference type="EMBL" id="CAJNOR010013135">
    <property type="protein sequence ID" value="CAF1671642.1"/>
    <property type="molecule type" value="Genomic_DNA"/>
</dbReference>
<dbReference type="Proteomes" id="UP000663828">
    <property type="component" value="Unassembled WGS sequence"/>
</dbReference>
<feature type="non-terminal residue" evidence="2">
    <location>
        <position position="1"/>
    </location>
</feature>
<reference evidence="2" key="1">
    <citation type="submission" date="2021-02" db="EMBL/GenBank/DDBJ databases">
        <authorList>
            <person name="Nowell W R."/>
        </authorList>
    </citation>
    <scope>NUCLEOTIDE SEQUENCE</scope>
</reference>
<comment type="caution">
    <text evidence="2">The sequence shown here is derived from an EMBL/GenBank/DDBJ whole genome shotgun (WGS) entry which is preliminary data.</text>
</comment>
<protein>
    <recommendedName>
        <fullName evidence="1">Peptidase A1 domain-containing protein</fullName>
    </recommendedName>
</protein>
<gene>
    <name evidence="2" type="ORF">XAT740_LOCUS58795</name>
</gene>
<organism evidence="2 3">
    <name type="scientific">Adineta ricciae</name>
    <name type="common">Rotifer</name>
    <dbReference type="NCBI Taxonomy" id="249248"/>
    <lineage>
        <taxon>Eukaryota</taxon>
        <taxon>Metazoa</taxon>
        <taxon>Spiralia</taxon>
        <taxon>Gnathifera</taxon>
        <taxon>Rotifera</taxon>
        <taxon>Eurotatoria</taxon>
        <taxon>Bdelloidea</taxon>
        <taxon>Adinetida</taxon>
        <taxon>Adinetidae</taxon>
        <taxon>Adineta</taxon>
    </lineage>
</organism>
<keyword evidence="3" id="KW-1185">Reference proteome</keyword>